<accession>A0A8H7UJW4</accession>
<dbReference type="AlphaFoldDB" id="A0A8H7UJW4"/>
<dbReference type="OrthoDB" id="2339517at2759"/>
<evidence type="ECO:0000313" key="1">
    <source>
        <dbReference type="EMBL" id="KAG2181644.1"/>
    </source>
</evidence>
<sequence>MATLHQQPANIQSLYGNKRISHHPKLLEHKYQQDRAFAHRQSEAFIAKQQSKNKGDNFVTTSLNDDKSTCEKYGLKKRIIPDTPRDHISLPRQSCLSPVRSCKLPSQRRTKPADPVQENTLLNTTIKCDSVATPCEKPCNRRKVSFQDMVVVIPSDDSMEDTDSEDEPYEPAQQYNGTAVFPTLVTLGSPLSCSLQSTHEINSPLLSESDLHQNGHIAKQFKKFGKWFS</sequence>
<gene>
    <name evidence="1" type="ORF">INT44_008459</name>
</gene>
<name>A0A8H7UJW4_9FUNG</name>
<comment type="caution">
    <text evidence="1">The sequence shown here is derived from an EMBL/GenBank/DDBJ whole genome shotgun (WGS) entry which is preliminary data.</text>
</comment>
<evidence type="ECO:0000313" key="2">
    <source>
        <dbReference type="Proteomes" id="UP000612746"/>
    </source>
</evidence>
<dbReference type="EMBL" id="JAEPRA010000008">
    <property type="protein sequence ID" value="KAG2181644.1"/>
    <property type="molecule type" value="Genomic_DNA"/>
</dbReference>
<keyword evidence="2" id="KW-1185">Reference proteome</keyword>
<dbReference type="Proteomes" id="UP000612746">
    <property type="component" value="Unassembled WGS sequence"/>
</dbReference>
<reference evidence="1" key="1">
    <citation type="submission" date="2020-12" db="EMBL/GenBank/DDBJ databases">
        <title>Metabolic potential, ecology and presence of endohyphal bacteria is reflected in genomic diversity of Mucoromycotina.</title>
        <authorList>
            <person name="Muszewska A."/>
            <person name="Okrasinska A."/>
            <person name="Steczkiewicz K."/>
            <person name="Drgas O."/>
            <person name="Orlowska M."/>
            <person name="Perlinska-Lenart U."/>
            <person name="Aleksandrzak-Piekarczyk T."/>
            <person name="Szatraj K."/>
            <person name="Zielenkiewicz U."/>
            <person name="Pilsyk S."/>
            <person name="Malc E."/>
            <person name="Mieczkowski P."/>
            <person name="Kruszewska J.S."/>
            <person name="Biernat P."/>
            <person name="Pawlowska J."/>
        </authorList>
    </citation>
    <scope>NUCLEOTIDE SEQUENCE</scope>
    <source>
        <strain evidence="1">WA0000051536</strain>
    </source>
</reference>
<organism evidence="1 2">
    <name type="scientific">Umbelopsis vinacea</name>
    <dbReference type="NCBI Taxonomy" id="44442"/>
    <lineage>
        <taxon>Eukaryota</taxon>
        <taxon>Fungi</taxon>
        <taxon>Fungi incertae sedis</taxon>
        <taxon>Mucoromycota</taxon>
        <taxon>Mucoromycotina</taxon>
        <taxon>Umbelopsidomycetes</taxon>
        <taxon>Umbelopsidales</taxon>
        <taxon>Umbelopsidaceae</taxon>
        <taxon>Umbelopsis</taxon>
    </lineage>
</organism>
<protein>
    <submittedName>
        <fullName evidence="1">Uncharacterized protein</fullName>
    </submittedName>
</protein>
<proteinExistence type="predicted"/>